<evidence type="ECO:0000313" key="4">
    <source>
        <dbReference type="Proteomes" id="UP001331761"/>
    </source>
</evidence>
<feature type="signal peptide" evidence="1">
    <location>
        <begin position="1"/>
        <end position="16"/>
    </location>
</feature>
<sequence length="151" mass="17349">MRCVLLFLVLSTFVICGDVHIQKVVEDLTGWSEADVKIMDKTAEEFTDQKTKQLDKAKYDERLKNQHKAIWEKTLKFRETLKKVSNENKAALGFIDSVLSYAVMTRYGHMKEDEASKRVVQDFGKLADNVKVYLVGTFPALKQFMPVAKKI</sequence>
<feature type="chain" id="PRO_5044710877" evidence="1">
    <location>
        <begin position="17"/>
        <end position="151"/>
    </location>
</feature>
<protein>
    <submittedName>
        <fullName evidence="3">Uncharacterized protein</fullName>
    </submittedName>
</protein>
<proteinExistence type="predicted"/>
<dbReference type="AlphaFoldDB" id="A0AAN8GAQ9"/>
<accession>A0AAN8GAQ9</accession>
<organism evidence="3 4">
    <name type="scientific">Trichostrongylus colubriformis</name>
    <name type="common">Black scour worm</name>
    <dbReference type="NCBI Taxonomy" id="6319"/>
    <lineage>
        <taxon>Eukaryota</taxon>
        <taxon>Metazoa</taxon>
        <taxon>Ecdysozoa</taxon>
        <taxon>Nematoda</taxon>
        <taxon>Chromadorea</taxon>
        <taxon>Rhabditida</taxon>
        <taxon>Rhabditina</taxon>
        <taxon>Rhabditomorpha</taxon>
        <taxon>Strongyloidea</taxon>
        <taxon>Trichostrongylidae</taxon>
        <taxon>Trichostrongylus</taxon>
    </lineage>
</organism>
<reference evidence="3 4" key="1">
    <citation type="submission" date="2019-10" db="EMBL/GenBank/DDBJ databases">
        <title>Assembly and Annotation for the nematode Trichostrongylus colubriformis.</title>
        <authorList>
            <person name="Martin J."/>
        </authorList>
    </citation>
    <scope>NUCLEOTIDE SEQUENCE [LARGE SCALE GENOMIC DNA]</scope>
    <source>
        <strain evidence="3">G859</strain>
        <tissue evidence="3">Whole worm</tissue>
    </source>
</reference>
<gene>
    <name evidence="3" type="ORF">GCK32_016789</name>
    <name evidence="2" type="ORF">GCK32_017324</name>
</gene>
<name>A0AAN8GAQ9_TRICO</name>
<dbReference type="EMBL" id="WIXE01005034">
    <property type="protein sequence ID" value="KAK5982510.1"/>
    <property type="molecule type" value="Genomic_DNA"/>
</dbReference>
<keyword evidence="1" id="KW-0732">Signal</keyword>
<evidence type="ECO:0000313" key="3">
    <source>
        <dbReference type="EMBL" id="KAK5985063.1"/>
    </source>
</evidence>
<comment type="caution">
    <text evidence="3">The sequence shown here is derived from an EMBL/GenBank/DDBJ whole genome shotgun (WGS) entry which is preliminary data.</text>
</comment>
<dbReference type="EMBL" id="WIXE01002158">
    <property type="protein sequence ID" value="KAK5985063.1"/>
    <property type="molecule type" value="Genomic_DNA"/>
</dbReference>
<dbReference type="Proteomes" id="UP001331761">
    <property type="component" value="Unassembled WGS sequence"/>
</dbReference>
<evidence type="ECO:0000313" key="2">
    <source>
        <dbReference type="EMBL" id="KAK5982510.1"/>
    </source>
</evidence>
<keyword evidence="4" id="KW-1185">Reference proteome</keyword>
<evidence type="ECO:0000256" key="1">
    <source>
        <dbReference type="SAM" id="SignalP"/>
    </source>
</evidence>